<dbReference type="PANTHER" id="PTHR11590:SF81">
    <property type="entry name" value="PROTEIN-GLUTAMINE GAMMA-GLUTAMYLTRANSFERASE K-LIKE ISOFORM X4"/>
    <property type="match status" value="1"/>
</dbReference>
<dbReference type="InterPro" id="IPR038765">
    <property type="entry name" value="Papain-like_cys_pep_sf"/>
</dbReference>
<accession>H2YW72</accession>
<dbReference type="GeneTree" id="ENSGT01050000244939"/>
<dbReference type="Proteomes" id="UP000007875">
    <property type="component" value="Unassembled WGS sequence"/>
</dbReference>
<protein>
    <recommendedName>
        <fullName evidence="1">Transglutaminase-like domain-containing protein</fullName>
    </recommendedName>
</protein>
<sequence length="253" mass="28861">MESSTEREEYVLNDTGRIFVGQYYRIGAKDWLFGQFEEGILDIVFKLLREDGRAKKNPQKSLKKRASSAYCSRVLSAMVNCNDDTGVLWGRWDGEYSDGVRPTVWKGSVKILKEWNTTKMMPVKYGQCWVFSGLLTTVLRAIGIPARSVTNFNSAHDTEYNMTIDKFIDKNGDEARSLSGDSIWNFHVWNECYFRRADLPKVTTDGKLWTPPPKKKAPGLCSVAPPLSKLLKTGKFISVRIQALFLLRLQRTD</sequence>
<reference evidence="2" key="3">
    <citation type="submission" date="2025-09" db="UniProtKB">
        <authorList>
            <consortium name="Ensembl"/>
        </authorList>
    </citation>
    <scope>IDENTIFICATION</scope>
</reference>
<proteinExistence type="predicted"/>
<dbReference type="Pfam" id="PF01841">
    <property type="entry name" value="Transglut_core"/>
    <property type="match status" value="1"/>
</dbReference>
<evidence type="ECO:0000259" key="1">
    <source>
        <dbReference type="SMART" id="SM00460"/>
    </source>
</evidence>
<reference evidence="3" key="1">
    <citation type="submission" date="2003-08" db="EMBL/GenBank/DDBJ databases">
        <authorList>
            <person name="Birren B."/>
            <person name="Nusbaum C."/>
            <person name="Abebe A."/>
            <person name="Abouelleil A."/>
            <person name="Adekoya E."/>
            <person name="Ait-zahra M."/>
            <person name="Allen N."/>
            <person name="Allen T."/>
            <person name="An P."/>
            <person name="Anderson M."/>
            <person name="Anderson S."/>
            <person name="Arachchi H."/>
            <person name="Armbruster J."/>
            <person name="Bachantsang P."/>
            <person name="Baldwin J."/>
            <person name="Barry A."/>
            <person name="Bayul T."/>
            <person name="Blitshsteyn B."/>
            <person name="Bloom T."/>
            <person name="Blye J."/>
            <person name="Boguslavskiy L."/>
            <person name="Borowsky M."/>
            <person name="Boukhgalter B."/>
            <person name="Brunache A."/>
            <person name="Butler J."/>
            <person name="Calixte N."/>
            <person name="Calvo S."/>
            <person name="Camarata J."/>
            <person name="Campo K."/>
            <person name="Chang J."/>
            <person name="Cheshatsang Y."/>
            <person name="Citroen M."/>
            <person name="Collymore A."/>
            <person name="Considine T."/>
            <person name="Cook A."/>
            <person name="Cooke P."/>
            <person name="Corum B."/>
            <person name="Cuomo C."/>
            <person name="David R."/>
            <person name="Dawoe T."/>
            <person name="Degray S."/>
            <person name="Dodge S."/>
            <person name="Dooley K."/>
            <person name="Dorje P."/>
            <person name="Dorjee K."/>
            <person name="Dorris L."/>
            <person name="Duffey N."/>
            <person name="Dupes A."/>
            <person name="Elkins T."/>
            <person name="Engels R."/>
            <person name="Erickson J."/>
            <person name="Farina A."/>
            <person name="Faro S."/>
            <person name="Ferreira P."/>
            <person name="Fischer H."/>
            <person name="Fitzgerald M."/>
            <person name="Foley K."/>
            <person name="Gage D."/>
            <person name="Galagan J."/>
            <person name="Gearin G."/>
            <person name="Gnerre S."/>
            <person name="Gnirke A."/>
            <person name="Goyette A."/>
            <person name="Graham J."/>
            <person name="Grandbois E."/>
            <person name="Gyaltsen K."/>
            <person name="Hafez N."/>
            <person name="Hagopian D."/>
            <person name="Hagos B."/>
            <person name="Hall J."/>
            <person name="Hatcher B."/>
            <person name="Heller A."/>
            <person name="Higgins H."/>
            <person name="Honan T."/>
            <person name="Horn A."/>
            <person name="Houde N."/>
            <person name="Hughes L."/>
            <person name="Hulme W."/>
            <person name="Husby E."/>
            <person name="Iliev I."/>
            <person name="Jaffe D."/>
            <person name="Jones C."/>
            <person name="Kamal M."/>
            <person name="Kamat A."/>
            <person name="Kamvysselis M."/>
            <person name="Karlsson E."/>
            <person name="Kells C."/>
            <person name="Kieu A."/>
            <person name="Kisner P."/>
            <person name="Kodira C."/>
            <person name="Kulbokas E."/>
            <person name="Labutti K."/>
            <person name="Lama D."/>
            <person name="Landers T."/>
            <person name="Leger J."/>
            <person name="Levine S."/>
            <person name="Lewis D."/>
            <person name="Lewis T."/>
            <person name="Lindblad-toh K."/>
            <person name="Liu X."/>
            <person name="Lokyitsang T."/>
            <person name="Lokyitsang Y."/>
            <person name="Lucien O."/>
            <person name="Lui A."/>
            <person name="Ma L.J."/>
            <person name="Mabbitt R."/>
            <person name="Macdonald J."/>
            <person name="Maclean C."/>
            <person name="Major J."/>
            <person name="Manning J."/>
            <person name="Marabella R."/>
            <person name="Maru K."/>
            <person name="Matthews C."/>
            <person name="Mauceli E."/>
            <person name="Mccarthy M."/>
            <person name="Mcdonough S."/>
            <person name="Mcghee T."/>
            <person name="Meldrim J."/>
            <person name="Meneus L."/>
            <person name="Mesirov J."/>
            <person name="Mihalev A."/>
            <person name="Mihova T."/>
            <person name="Mikkelsen T."/>
            <person name="Mlenga V."/>
            <person name="Moru K."/>
            <person name="Mozes J."/>
            <person name="Mulrain L."/>
            <person name="Munson G."/>
            <person name="Naylor J."/>
            <person name="Newes C."/>
            <person name="Nguyen C."/>
            <person name="Nguyen N."/>
            <person name="Nguyen T."/>
            <person name="Nicol R."/>
            <person name="Nielsen C."/>
            <person name="Nizzari M."/>
            <person name="Norbu C."/>
            <person name="Norbu N."/>
            <person name="O'donnell P."/>
            <person name="Okoawo O."/>
            <person name="O'leary S."/>
            <person name="Omotosho B."/>
            <person name="O'neill K."/>
            <person name="Osman S."/>
            <person name="Parker S."/>
            <person name="Perrin D."/>
            <person name="Phunkhang P."/>
            <person name="Piqani B."/>
            <person name="Purcell S."/>
            <person name="Rachupka T."/>
            <person name="Ramasamy U."/>
            <person name="Rameau R."/>
            <person name="Ray V."/>
            <person name="Raymond C."/>
            <person name="Retta R."/>
            <person name="Richardson S."/>
            <person name="Rise C."/>
            <person name="Rodriguez J."/>
            <person name="Rogers J."/>
            <person name="Rogov P."/>
            <person name="Rutman M."/>
            <person name="Schupbach R."/>
            <person name="Seaman C."/>
            <person name="Settipalli S."/>
            <person name="Sharpe T."/>
            <person name="Sheridan J."/>
            <person name="Sherpa N."/>
            <person name="Shi J."/>
            <person name="Smirnov S."/>
            <person name="Smith C."/>
            <person name="Sougnez C."/>
            <person name="Spencer B."/>
            <person name="Stalker J."/>
            <person name="Stange-thomann N."/>
            <person name="Stavropoulos S."/>
            <person name="Stetson K."/>
            <person name="Stone C."/>
            <person name="Stone S."/>
            <person name="Stubbs M."/>
            <person name="Talamas J."/>
            <person name="Tchuinga P."/>
            <person name="Tenzing P."/>
            <person name="Tesfaye S."/>
            <person name="Theodore J."/>
            <person name="Thoulutsang Y."/>
            <person name="Topham K."/>
            <person name="Towey S."/>
            <person name="Tsamla T."/>
            <person name="Tsomo N."/>
            <person name="Vallee D."/>
            <person name="Vassiliev H."/>
            <person name="Venkataraman V."/>
            <person name="Vinson J."/>
            <person name="Vo A."/>
            <person name="Wade C."/>
            <person name="Wang S."/>
            <person name="Wangchuk T."/>
            <person name="Wangdi T."/>
            <person name="Whittaker C."/>
            <person name="Wilkinson J."/>
            <person name="Wu Y."/>
            <person name="Wyman D."/>
            <person name="Yadav S."/>
            <person name="Yang S."/>
            <person name="Yang X."/>
            <person name="Yeager S."/>
            <person name="Yee E."/>
            <person name="Young G."/>
            <person name="Zainoun J."/>
            <person name="Zembeck L."/>
            <person name="Zimmer A."/>
            <person name="Zody M."/>
            <person name="Lander E."/>
        </authorList>
    </citation>
    <scope>NUCLEOTIDE SEQUENCE [LARGE SCALE GENOMIC DNA]</scope>
</reference>
<dbReference type="InterPro" id="IPR036985">
    <property type="entry name" value="Transglutaminase-like_sf"/>
</dbReference>
<evidence type="ECO:0000313" key="2">
    <source>
        <dbReference type="Ensembl" id="ENSCSAVP00000009583.1"/>
    </source>
</evidence>
<organism evidence="2 3">
    <name type="scientific">Ciona savignyi</name>
    <name type="common">Pacific transparent sea squirt</name>
    <dbReference type="NCBI Taxonomy" id="51511"/>
    <lineage>
        <taxon>Eukaryota</taxon>
        <taxon>Metazoa</taxon>
        <taxon>Chordata</taxon>
        <taxon>Tunicata</taxon>
        <taxon>Ascidiacea</taxon>
        <taxon>Phlebobranchia</taxon>
        <taxon>Cionidae</taxon>
        <taxon>Ciona</taxon>
    </lineage>
</organism>
<reference evidence="2" key="2">
    <citation type="submission" date="2025-08" db="UniProtKB">
        <authorList>
            <consortium name="Ensembl"/>
        </authorList>
    </citation>
    <scope>IDENTIFICATION</scope>
</reference>
<dbReference type="Gene3D" id="3.90.260.10">
    <property type="entry name" value="Transglutaminase-like"/>
    <property type="match status" value="1"/>
</dbReference>
<dbReference type="Ensembl" id="ENSCSAVT00000009700.1">
    <property type="protein sequence ID" value="ENSCSAVP00000009583.1"/>
    <property type="gene ID" value="ENSCSAVG00000005628.1"/>
</dbReference>
<dbReference type="SMART" id="SM00460">
    <property type="entry name" value="TGc"/>
    <property type="match status" value="1"/>
</dbReference>
<feature type="domain" description="Transglutaminase-like" evidence="1">
    <location>
        <begin position="120"/>
        <end position="205"/>
    </location>
</feature>
<keyword evidence="3" id="KW-1185">Reference proteome</keyword>
<dbReference type="InterPro" id="IPR050779">
    <property type="entry name" value="Transglutaminase"/>
</dbReference>
<dbReference type="GO" id="GO:0003810">
    <property type="term" value="F:protein-glutamine gamma-glutamyltransferase activity"/>
    <property type="evidence" value="ECO:0007669"/>
    <property type="project" value="TreeGrafter"/>
</dbReference>
<name>H2YW72_CIOSA</name>
<dbReference type="InterPro" id="IPR002931">
    <property type="entry name" value="Transglutaminase-like"/>
</dbReference>
<dbReference type="SUPFAM" id="SSF54001">
    <property type="entry name" value="Cysteine proteinases"/>
    <property type="match status" value="1"/>
</dbReference>
<dbReference type="HOGENOM" id="CLU_088796_0_0_1"/>
<evidence type="ECO:0000313" key="3">
    <source>
        <dbReference type="Proteomes" id="UP000007875"/>
    </source>
</evidence>
<dbReference type="PANTHER" id="PTHR11590">
    <property type="entry name" value="PROTEIN-GLUTAMINE GAMMA-GLUTAMYLTRANSFERASE"/>
    <property type="match status" value="1"/>
</dbReference>
<dbReference type="AlphaFoldDB" id="H2YW72"/>